<dbReference type="AlphaFoldDB" id="D3Y178"/>
<dbReference type="GO" id="GO:0009103">
    <property type="term" value="P:lipopolysaccharide biosynthetic process"/>
    <property type="evidence" value="ECO:0007669"/>
    <property type="project" value="UniProtKB-ARBA"/>
</dbReference>
<organism evidence="11">
    <name type="scientific">Streptomyces platensis</name>
    <dbReference type="NCBI Taxonomy" id="58346"/>
    <lineage>
        <taxon>Bacteria</taxon>
        <taxon>Bacillati</taxon>
        <taxon>Actinomycetota</taxon>
        <taxon>Actinomycetes</taxon>
        <taxon>Kitasatosporales</taxon>
        <taxon>Streptomycetaceae</taxon>
        <taxon>Streptomyces</taxon>
    </lineage>
</organism>
<keyword evidence="4 11" id="KW-0808">Transferase</keyword>
<evidence type="ECO:0000256" key="1">
    <source>
        <dbReference type="ARBA" id="ARBA00004651"/>
    </source>
</evidence>
<feature type="region of interest" description="Disordered" evidence="8">
    <location>
        <begin position="1"/>
        <end position="41"/>
    </location>
</feature>
<feature type="transmembrane region" description="Helical" evidence="9">
    <location>
        <begin position="154"/>
        <end position="182"/>
    </location>
</feature>
<evidence type="ECO:0000256" key="7">
    <source>
        <dbReference type="ARBA" id="ARBA00023136"/>
    </source>
</evidence>
<dbReference type="GO" id="GO:0005886">
    <property type="term" value="C:plasma membrane"/>
    <property type="evidence" value="ECO:0007669"/>
    <property type="project" value="UniProtKB-SubCell"/>
</dbReference>
<comment type="subcellular location">
    <subcellularLocation>
        <location evidence="1">Cell membrane</location>
        <topology evidence="1">Multi-pass membrane protein</topology>
    </subcellularLocation>
</comment>
<evidence type="ECO:0000256" key="9">
    <source>
        <dbReference type="SAM" id="Phobius"/>
    </source>
</evidence>
<feature type="transmembrane region" description="Helical" evidence="9">
    <location>
        <begin position="202"/>
        <end position="233"/>
    </location>
</feature>
<feature type="transmembrane region" description="Helical" evidence="9">
    <location>
        <begin position="123"/>
        <end position="142"/>
    </location>
</feature>
<sequence>MTTPFHGARPPSREPRGIGKLPLPLRSRPLPPSVRGTCQRAPTGPCMGPAELAPMARLPVLGIAAGTTVLLLVLAGRYGYDGDELYFIMAGRHLDWGYADQPPGVPLLALLADTLAPGTLRVLRLPAILATATGIVLAALLAREFGGDRRAQWVTAAAHALAFGAVGRLLSTAAFDVPLWTLLSWLLVRWARLHREDATPQWLLLAVGAVVVVAMQVKFQLVVFCLALLVAVLGCGPRRLLTRPLLWVGAGLAALSVVPTLIWQHRHGWPQLRMTEAITAEVSQFEGATANLVLMVLGLGPILGLVLGLYGLGRLLAGRELRAYRFVAVAALLVTAFVVVSGGRAYYIYGVFPALWAAGAVSFQRRRAARPAKTGRRRGWPVYPAIAVSAIWPLADLPLQPQESYIGKPPQRFDKRSEIGWPQLADQVSDVYHQIPRDRRDRTVVMSDDYWVASALAYYGPARGLPPVHSGSRGYWFFGAPDADRTTLIYVGDPEPAVRAHFGVIRQVATVDNGLRIDTDYQGRPISLISRQKKPWRQIWPDFQRLNLLS</sequence>
<evidence type="ECO:0000256" key="8">
    <source>
        <dbReference type="SAM" id="MobiDB-lite"/>
    </source>
</evidence>
<evidence type="ECO:0000313" key="11">
    <source>
        <dbReference type="EMBL" id="ADC52842.1"/>
    </source>
</evidence>
<dbReference type="InterPro" id="IPR050297">
    <property type="entry name" value="LipidA_mod_glycosyltrf_83"/>
</dbReference>
<keyword evidence="2" id="KW-1003">Cell membrane</keyword>
<evidence type="ECO:0000256" key="4">
    <source>
        <dbReference type="ARBA" id="ARBA00022679"/>
    </source>
</evidence>
<keyword evidence="3" id="KW-0328">Glycosyltransferase</keyword>
<keyword evidence="5 9" id="KW-0812">Transmembrane</keyword>
<name>D3Y178_STRPT</name>
<dbReference type="InterPro" id="IPR038731">
    <property type="entry name" value="RgtA/B/C-like"/>
</dbReference>
<keyword evidence="7 9" id="KW-0472">Membrane</keyword>
<evidence type="ECO:0000256" key="2">
    <source>
        <dbReference type="ARBA" id="ARBA00022475"/>
    </source>
</evidence>
<accession>D3Y178</accession>
<evidence type="ECO:0000256" key="5">
    <source>
        <dbReference type="ARBA" id="ARBA00022692"/>
    </source>
</evidence>
<feature type="transmembrane region" description="Helical" evidence="9">
    <location>
        <begin position="292"/>
        <end position="311"/>
    </location>
</feature>
<proteinExistence type="predicted"/>
<evidence type="ECO:0000256" key="6">
    <source>
        <dbReference type="ARBA" id="ARBA00022989"/>
    </source>
</evidence>
<feature type="transmembrane region" description="Helical" evidence="9">
    <location>
        <begin position="60"/>
        <end position="80"/>
    </location>
</feature>
<dbReference type="PANTHER" id="PTHR33908">
    <property type="entry name" value="MANNOSYLTRANSFERASE YKCB-RELATED"/>
    <property type="match status" value="1"/>
</dbReference>
<dbReference type="Pfam" id="PF13231">
    <property type="entry name" value="PMT_2"/>
    <property type="match status" value="1"/>
</dbReference>
<feature type="transmembrane region" description="Helical" evidence="9">
    <location>
        <begin position="323"/>
        <end position="340"/>
    </location>
</feature>
<evidence type="ECO:0000259" key="10">
    <source>
        <dbReference type="Pfam" id="PF13231"/>
    </source>
</evidence>
<feature type="transmembrane region" description="Helical" evidence="9">
    <location>
        <begin position="245"/>
        <end position="264"/>
    </location>
</feature>
<dbReference type="GO" id="GO:0016763">
    <property type="term" value="F:pentosyltransferase activity"/>
    <property type="evidence" value="ECO:0007669"/>
    <property type="project" value="TreeGrafter"/>
</dbReference>
<keyword evidence="6 9" id="KW-1133">Transmembrane helix</keyword>
<feature type="domain" description="Glycosyltransferase RgtA/B/C/D-like" evidence="10">
    <location>
        <begin position="100"/>
        <end position="263"/>
    </location>
</feature>
<reference evidence="11" key="1">
    <citation type="journal article" date="2010" name="Environ. Microbiol.">
        <title>Coevolution of antibiotic production and counter-resistance in soil bacteria.</title>
        <authorList>
            <person name="Laskaris P."/>
            <person name="Tolba S."/>
            <person name="Calvo-Bado L."/>
            <person name="Wellington L."/>
        </authorList>
    </citation>
    <scope>NUCLEOTIDE SEQUENCE</scope>
    <source>
        <strain evidence="11">CR50</strain>
    </source>
</reference>
<protein>
    <submittedName>
        <fullName evidence="11">Putative family 39 glycosyl transferase</fullName>
    </submittedName>
</protein>
<dbReference type="EMBL" id="GU384160">
    <property type="protein sequence ID" value="ADC52842.1"/>
    <property type="molecule type" value="Genomic_DNA"/>
</dbReference>
<evidence type="ECO:0000256" key="3">
    <source>
        <dbReference type="ARBA" id="ARBA00022676"/>
    </source>
</evidence>
<dbReference type="PANTHER" id="PTHR33908:SF11">
    <property type="entry name" value="MEMBRANE PROTEIN"/>
    <property type="match status" value="1"/>
</dbReference>